<name>X1AR94_9ZZZZ</name>
<dbReference type="GO" id="GO:0017004">
    <property type="term" value="P:cytochrome complex assembly"/>
    <property type="evidence" value="ECO:0007669"/>
    <property type="project" value="InterPro"/>
</dbReference>
<gene>
    <name evidence="7" type="ORF">S01H4_34695</name>
</gene>
<organism evidence="7">
    <name type="scientific">marine sediment metagenome</name>
    <dbReference type="NCBI Taxonomy" id="412755"/>
    <lineage>
        <taxon>unclassified sequences</taxon>
        <taxon>metagenomes</taxon>
        <taxon>ecological metagenomes</taxon>
    </lineage>
</organism>
<sequence>CLFNLMNSYSFFNSFNVQGERWSGCLENIVGSPTHLQTVVLGKALANITISISSMIFSYPIAAFLFGFKLTIAHTSLFIVSLILTILALMSLGLVIAPIFSLNPGNILWVNAFEFPMYIAGWLPVPSINVACLDNTY</sequence>
<dbReference type="Pfam" id="PF03379">
    <property type="entry name" value="CcmB"/>
    <property type="match status" value="1"/>
</dbReference>
<proteinExistence type="inferred from homology"/>
<keyword evidence="5 6" id="KW-0472">Membrane</keyword>
<evidence type="ECO:0000256" key="2">
    <source>
        <dbReference type="ARBA" id="ARBA00010544"/>
    </source>
</evidence>
<feature type="non-terminal residue" evidence="7">
    <location>
        <position position="1"/>
    </location>
</feature>
<dbReference type="InterPro" id="IPR003544">
    <property type="entry name" value="Cyt_c_biogenesis_CcmB"/>
</dbReference>
<evidence type="ECO:0000256" key="5">
    <source>
        <dbReference type="ARBA" id="ARBA00023136"/>
    </source>
</evidence>
<accession>X1AR94</accession>
<evidence type="ECO:0000256" key="4">
    <source>
        <dbReference type="ARBA" id="ARBA00022989"/>
    </source>
</evidence>
<dbReference type="GO" id="GO:0015232">
    <property type="term" value="F:heme transmembrane transporter activity"/>
    <property type="evidence" value="ECO:0007669"/>
    <property type="project" value="InterPro"/>
</dbReference>
<feature type="transmembrane region" description="Helical" evidence="6">
    <location>
        <begin position="78"/>
        <end position="100"/>
    </location>
</feature>
<dbReference type="AlphaFoldDB" id="X1AR94"/>
<comment type="similarity">
    <text evidence="2">Belongs to the CcmB/CycW/HelB family.</text>
</comment>
<comment type="caution">
    <text evidence="7">The sequence shown here is derived from an EMBL/GenBank/DDBJ whole genome shotgun (WGS) entry which is preliminary data.</text>
</comment>
<keyword evidence="3 6" id="KW-0812">Transmembrane</keyword>
<evidence type="ECO:0008006" key="8">
    <source>
        <dbReference type="Google" id="ProtNLM"/>
    </source>
</evidence>
<dbReference type="GO" id="GO:0016020">
    <property type="term" value="C:membrane"/>
    <property type="evidence" value="ECO:0007669"/>
    <property type="project" value="UniProtKB-SubCell"/>
</dbReference>
<evidence type="ECO:0000256" key="6">
    <source>
        <dbReference type="SAM" id="Phobius"/>
    </source>
</evidence>
<comment type="subcellular location">
    <subcellularLocation>
        <location evidence="1">Membrane</location>
        <topology evidence="1">Multi-pass membrane protein</topology>
    </subcellularLocation>
</comment>
<keyword evidence="4 6" id="KW-1133">Transmembrane helix</keyword>
<protein>
    <recommendedName>
        <fullName evidence="8">ABC-2 type transporter domain-containing protein</fullName>
    </recommendedName>
</protein>
<reference evidence="7" key="1">
    <citation type="journal article" date="2014" name="Front. Microbiol.">
        <title>High frequency of phylogenetically diverse reductive dehalogenase-homologous genes in deep subseafloor sedimentary metagenomes.</title>
        <authorList>
            <person name="Kawai M."/>
            <person name="Futagami T."/>
            <person name="Toyoda A."/>
            <person name="Takaki Y."/>
            <person name="Nishi S."/>
            <person name="Hori S."/>
            <person name="Arai W."/>
            <person name="Tsubouchi T."/>
            <person name="Morono Y."/>
            <person name="Uchiyama I."/>
            <person name="Ito T."/>
            <person name="Fujiyama A."/>
            <person name="Inagaki F."/>
            <person name="Takami H."/>
        </authorList>
    </citation>
    <scope>NUCLEOTIDE SEQUENCE</scope>
    <source>
        <strain evidence="7">Expedition CK06-06</strain>
    </source>
</reference>
<evidence type="ECO:0000313" key="7">
    <source>
        <dbReference type="EMBL" id="GAG74848.1"/>
    </source>
</evidence>
<evidence type="ECO:0000256" key="1">
    <source>
        <dbReference type="ARBA" id="ARBA00004141"/>
    </source>
</evidence>
<evidence type="ECO:0000256" key="3">
    <source>
        <dbReference type="ARBA" id="ARBA00022692"/>
    </source>
</evidence>
<feature type="transmembrane region" description="Helical" evidence="6">
    <location>
        <begin position="44"/>
        <end position="66"/>
    </location>
</feature>
<dbReference type="EMBL" id="BART01018373">
    <property type="protein sequence ID" value="GAG74848.1"/>
    <property type="molecule type" value="Genomic_DNA"/>
</dbReference>